<dbReference type="GO" id="GO:0006814">
    <property type="term" value="P:sodium ion transport"/>
    <property type="evidence" value="ECO:0007669"/>
    <property type="project" value="UniProtKB-KW"/>
</dbReference>
<keyword evidence="20" id="KW-1185">Reference proteome</keyword>
<keyword evidence="12 17" id="KW-0472">Membrane</keyword>
<evidence type="ECO:0000256" key="12">
    <source>
        <dbReference type="ARBA" id="ARBA00023136"/>
    </source>
</evidence>
<feature type="transmembrane region" description="Helical" evidence="17">
    <location>
        <begin position="117"/>
        <end position="138"/>
    </location>
</feature>
<keyword evidence="13" id="KW-0675">Receptor</keyword>
<evidence type="ECO:0000256" key="3">
    <source>
        <dbReference type="ARBA" id="ARBA00011738"/>
    </source>
</evidence>
<comment type="subunit">
    <text evidence="3">Homodimer.</text>
</comment>
<feature type="transmembrane region" description="Helical" evidence="17">
    <location>
        <begin position="625"/>
        <end position="652"/>
    </location>
</feature>
<feature type="transmembrane region" description="Helical" evidence="17">
    <location>
        <begin position="144"/>
        <end position="165"/>
    </location>
</feature>
<dbReference type="GO" id="GO:0016324">
    <property type="term" value="C:apical plasma membrane"/>
    <property type="evidence" value="ECO:0007669"/>
    <property type="project" value="UniProtKB-SubCell"/>
</dbReference>
<reference evidence="19" key="3">
    <citation type="submission" date="2025-09" db="UniProtKB">
        <authorList>
            <consortium name="Ensembl"/>
        </authorList>
    </citation>
    <scope>IDENTIFICATION</scope>
</reference>
<dbReference type="GO" id="GO:0015293">
    <property type="term" value="F:symporter activity"/>
    <property type="evidence" value="ECO:0007669"/>
    <property type="project" value="UniProtKB-KW"/>
</dbReference>
<dbReference type="GO" id="GO:0035435">
    <property type="term" value="P:phosphate ion transmembrane transport"/>
    <property type="evidence" value="ECO:0007669"/>
    <property type="project" value="TreeGrafter"/>
</dbReference>
<keyword evidence="4 17" id="KW-0813">Transport</keyword>
<proteinExistence type="inferred from homology"/>
<keyword evidence="14" id="KW-0325">Glycoprotein</keyword>
<keyword evidence="15" id="KW-0739">Sodium transport</keyword>
<gene>
    <name evidence="19" type="primary">slc20a2</name>
</gene>
<dbReference type="Proteomes" id="UP000694680">
    <property type="component" value="Chromosome 9"/>
</dbReference>
<comment type="subcellular location">
    <subcellularLocation>
        <location evidence="1">Apical cell membrane</location>
        <topology evidence="1">Multi-pass membrane protein</topology>
    </subcellularLocation>
    <subcellularLocation>
        <location evidence="17">Membrane</location>
        <topology evidence="17">Multi-pass membrane protein</topology>
    </subcellularLocation>
</comment>
<evidence type="ECO:0000256" key="5">
    <source>
        <dbReference type="ARBA" id="ARBA00022475"/>
    </source>
</evidence>
<evidence type="ECO:0000313" key="20">
    <source>
        <dbReference type="Proteomes" id="UP000694680"/>
    </source>
</evidence>
<feature type="compositionally biased region" description="Polar residues" evidence="18">
    <location>
        <begin position="303"/>
        <end position="320"/>
    </location>
</feature>
<dbReference type="AlphaFoldDB" id="A0A8C5H152"/>
<feature type="transmembrane region" description="Helical" evidence="17">
    <location>
        <begin position="6"/>
        <end position="26"/>
    </location>
</feature>
<evidence type="ECO:0000256" key="17">
    <source>
        <dbReference type="RuleBase" id="RU363058"/>
    </source>
</evidence>
<dbReference type="Ensembl" id="ENSGWIT00000041877.1">
    <property type="protein sequence ID" value="ENSGWIP00000038465.1"/>
    <property type="gene ID" value="ENSGWIG00000019675.1"/>
</dbReference>
<evidence type="ECO:0000256" key="10">
    <source>
        <dbReference type="ARBA" id="ARBA00023053"/>
    </source>
</evidence>
<evidence type="ECO:0000313" key="19">
    <source>
        <dbReference type="Ensembl" id="ENSGWIP00000038465.1"/>
    </source>
</evidence>
<name>A0A8C5H152_GOUWI</name>
<comment type="function">
    <text evidence="17">Sodium-phosphate symporter.</text>
</comment>
<feature type="transmembrane region" description="Helical" evidence="17">
    <location>
        <begin position="185"/>
        <end position="207"/>
    </location>
</feature>
<keyword evidence="9 17" id="KW-1133">Transmembrane helix</keyword>
<evidence type="ECO:0000256" key="8">
    <source>
        <dbReference type="ARBA" id="ARBA00022847"/>
    </source>
</evidence>
<evidence type="ECO:0000256" key="4">
    <source>
        <dbReference type="ARBA" id="ARBA00022448"/>
    </source>
</evidence>
<feature type="transmembrane region" description="Helical" evidence="17">
    <location>
        <begin position="537"/>
        <end position="554"/>
    </location>
</feature>
<reference evidence="19" key="2">
    <citation type="submission" date="2025-08" db="UniProtKB">
        <authorList>
            <consortium name="Ensembl"/>
        </authorList>
    </citation>
    <scope>IDENTIFICATION</scope>
</reference>
<feature type="region of interest" description="Disordered" evidence="18">
    <location>
        <begin position="293"/>
        <end position="320"/>
    </location>
</feature>
<evidence type="ECO:0000256" key="7">
    <source>
        <dbReference type="ARBA" id="ARBA00022692"/>
    </source>
</evidence>
<dbReference type="PANTHER" id="PTHR11101">
    <property type="entry name" value="PHOSPHATE TRANSPORTER"/>
    <property type="match status" value="1"/>
</dbReference>
<evidence type="ECO:0000256" key="11">
    <source>
        <dbReference type="ARBA" id="ARBA00023065"/>
    </source>
</evidence>
<keyword evidence="10" id="KW-0915">Sodium</keyword>
<keyword evidence="7 17" id="KW-0812">Transmembrane</keyword>
<feature type="transmembrane region" description="Helical" evidence="17">
    <location>
        <begin position="213"/>
        <end position="239"/>
    </location>
</feature>
<reference evidence="19" key="1">
    <citation type="submission" date="2020-06" db="EMBL/GenBank/DDBJ databases">
        <authorList>
            <consortium name="Wellcome Sanger Institute Data Sharing"/>
        </authorList>
    </citation>
    <scope>NUCLEOTIDE SEQUENCE [LARGE SCALE GENOMIC DNA]</scope>
</reference>
<evidence type="ECO:0000256" key="13">
    <source>
        <dbReference type="ARBA" id="ARBA00023170"/>
    </source>
</evidence>
<dbReference type="InterPro" id="IPR001204">
    <property type="entry name" value="Phos_transporter"/>
</dbReference>
<evidence type="ECO:0000256" key="9">
    <source>
        <dbReference type="ARBA" id="ARBA00022989"/>
    </source>
</evidence>
<accession>A0A8C5H152</accession>
<evidence type="ECO:0000256" key="6">
    <source>
        <dbReference type="ARBA" id="ARBA00022592"/>
    </source>
</evidence>
<evidence type="ECO:0000256" key="2">
    <source>
        <dbReference type="ARBA" id="ARBA00009916"/>
    </source>
</evidence>
<evidence type="ECO:0000256" key="15">
    <source>
        <dbReference type="ARBA" id="ARBA00023201"/>
    </source>
</evidence>
<keyword evidence="5" id="KW-1003">Cell membrane</keyword>
<dbReference type="PANTHER" id="PTHR11101:SF83">
    <property type="entry name" value="SODIUM-DEPENDENT PHOSPHATE TRANSPORTER 2"/>
    <property type="match status" value="1"/>
</dbReference>
<evidence type="ECO:0000256" key="16">
    <source>
        <dbReference type="ARBA" id="ARBA00035083"/>
    </source>
</evidence>
<organism evidence="19 20">
    <name type="scientific">Gouania willdenowi</name>
    <name type="common">Blunt-snouted clingfish</name>
    <name type="synonym">Lepadogaster willdenowi</name>
    <dbReference type="NCBI Taxonomy" id="441366"/>
    <lineage>
        <taxon>Eukaryota</taxon>
        <taxon>Metazoa</taxon>
        <taxon>Chordata</taxon>
        <taxon>Craniata</taxon>
        <taxon>Vertebrata</taxon>
        <taxon>Euteleostomi</taxon>
        <taxon>Actinopterygii</taxon>
        <taxon>Neopterygii</taxon>
        <taxon>Teleostei</taxon>
        <taxon>Neoteleostei</taxon>
        <taxon>Acanthomorphata</taxon>
        <taxon>Ovalentaria</taxon>
        <taxon>Blenniimorphae</taxon>
        <taxon>Blenniiformes</taxon>
        <taxon>Gobiesocoidei</taxon>
        <taxon>Gobiesocidae</taxon>
        <taxon>Gobiesocinae</taxon>
        <taxon>Gouania</taxon>
    </lineage>
</organism>
<evidence type="ECO:0000256" key="18">
    <source>
        <dbReference type="SAM" id="MobiDB-lite"/>
    </source>
</evidence>
<dbReference type="GO" id="GO:0005315">
    <property type="term" value="F:phosphate transmembrane transporter activity"/>
    <property type="evidence" value="ECO:0007669"/>
    <property type="project" value="InterPro"/>
</dbReference>
<keyword evidence="6 17" id="KW-0592">Phosphate transport</keyword>
<protein>
    <recommendedName>
        <fullName evidence="17">Phosphate transporter</fullName>
    </recommendedName>
</protein>
<comment type="catalytic activity">
    <reaction evidence="16">
        <text>2 Na(+)(out) + phosphate(out) = 2 Na(+)(in) + phosphate(in)</text>
        <dbReference type="Rhea" id="RHEA:71259"/>
        <dbReference type="ChEBI" id="CHEBI:29101"/>
        <dbReference type="ChEBI" id="CHEBI:43474"/>
    </reaction>
</comment>
<comment type="similarity">
    <text evidence="2 17">Belongs to the inorganic phosphate transporter (PiT) (TC 2.A.20) family.</text>
</comment>
<keyword evidence="11" id="KW-0406">Ion transport</keyword>
<evidence type="ECO:0000256" key="1">
    <source>
        <dbReference type="ARBA" id="ARBA00004424"/>
    </source>
</evidence>
<dbReference type="Pfam" id="PF01384">
    <property type="entry name" value="PHO4"/>
    <property type="match status" value="1"/>
</dbReference>
<evidence type="ECO:0000256" key="14">
    <source>
        <dbReference type="ARBA" id="ARBA00023180"/>
    </source>
</evidence>
<keyword evidence="8" id="KW-0769">Symport</keyword>
<sequence>MDLESYLWMVIVGFIIAFVLAFSVGANDVANSFGTAVGSGVVTLKQACILASIFETLGSMLLGAKVGETIRKGIIDVTLYNETVPVLMAGEVSAMVGSAVWQLIASFLKLPISGTHCIVGATIGFSMVAIGTKGVQWMQLVKIVSSWFISPLLSGLMSGLLFLLIRHFILNKDNSVPNGLRALPLFYATTIGINTFSIMYTGAPLLGLEMLPVWAIFLITLAGSLVCAALVWIFVCPWMRRKIESRLKKEQALSRISTESLDKIPEEEEESPVFKELPGAKGTDEAVLPLTGTSERTTRDTSGEQTNLANGSTVLPNGRTHSMTNGCLKSPVSNGSFTFDGHMRSDGQVYHTVHKDSGLYKDLLHKIHQGRMEDSDRSNSHADNNYRMLRRNNSYTCYTAAICGMPVQPLIRSESRDDSEKLVGEGGARSNSVSYTRKRLRYDSYSSYCNAVAEAEIEAEEGGVEMKLATELEGVEEEGEKDKPEVFQLFHFLQILTACFGSFAHGGNDVSNAIGPLVALWMIYDQGGVMQDASTPVWLLFYGGIGICAGLWVWGRRVIQTMGKDLTPITPSSGFTIELASALTVVLASNIGIPVSTTHCKVGSVVAVGWIRSKKGVDWRLFRNIFLAWFVTVPVAGLFSAAVMALFVYGILPYV</sequence>
<feature type="transmembrane region" description="Helical" evidence="17">
    <location>
        <begin position="47"/>
        <end position="64"/>
    </location>
</feature>